<evidence type="ECO:0000313" key="3">
    <source>
        <dbReference type="Proteomes" id="UP001596066"/>
    </source>
</evidence>
<proteinExistence type="predicted"/>
<dbReference type="SUPFAM" id="SSF140453">
    <property type="entry name" value="EsxAB dimer-like"/>
    <property type="match status" value="1"/>
</dbReference>
<keyword evidence="3" id="KW-1185">Reference proteome</keyword>
<comment type="caution">
    <text evidence="2">The sequence shown here is derived from an EMBL/GenBank/DDBJ whole genome shotgun (WGS) entry which is preliminary data.</text>
</comment>
<name>A0ABW0VFH5_9ACTN</name>
<dbReference type="RefSeq" id="WP_346143246.1">
    <property type="nucleotide sequence ID" value="NZ_BAAAUA010000012.1"/>
</dbReference>
<sequence length="160" mass="17140">MITPPPATYAGGGANATIQVDAELLLNFSKQILVQLQSLSSSVSTIFATLKELELGWAGQTAEEAQEFFARLEACLDVLYGKPGDKDGFKGSILGRVAQAMEVAGDNYLAAEDFVVDLFYFTGSQSDTNIWNAHNGKNPPSGNPNPTINDPNFTAISETY</sequence>
<reference evidence="3" key="1">
    <citation type="journal article" date="2019" name="Int. J. Syst. Evol. Microbiol.">
        <title>The Global Catalogue of Microorganisms (GCM) 10K type strain sequencing project: providing services to taxonomists for standard genome sequencing and annotation.</title>
        <authorList>
            <consortium name="The Broad Institute Genomics Platform"/>
            <consortium name="The Broad Institute Genome Sequencing Center for Infectious Disease"/>
            <person name="Wu L."/>
            <person name="Ma J."/>
        </authorList>
    </citation>
    <scope>NUCLEOTIDE SEQUENCE [LARGE SCALE GENOMIC DNA]</scope>
    <source>
        <strain evidence="3">CGMCC 4.1622</strain>
    </source>
</reference>
<feature type="compositionally biased region" description="Low complexity" evidence="1">
    <location>
        <begin position="136"/>
        <end position="146"/>
    </location>
</feature>
<dbReference type="Gene3D" id="1.10.287.1060">
    <property type="entry name" value="ESAT-6-like"/>
    <property type="match status" value="1"/>
</dbReference>
<dbReference type="InterPro" id="IPR036689">
    <property type="entry name" value="ESAT-6-like_sf"/>
</dbReference>
<evidence type="ECO:0000313" key="2">
    <source>
        <dbReference type="EMBL" id="MFC5643271.1"/>
    </source>
</evidence>
<gene>
    <name evidence="2" type="ORF">ACFPZF_18125</name>
</gene>
<organism evidence="2 3">
    <name type="scientific">Kitasatospora cinereorecta</name>
    <dbReference type="NCBI Taxonomy" id="285560"/>
    <lineage>
        <taxon>Bacteria</taxon>
        <taxon>Bacillati</taxon>
        <taxon>Actinomycetota</taxon>
        <taxon>Actinomycetes</taxon>
        <taxon>Kitasatosporales</taxon>
        <taxon>Streptomycetaceae</taxon>
        <taxon>Kitasatospora</taxon>
    </lineage>
</organism>
<accession>A0ABW0VFH5</accession>
<dbReference type="EMBL" id="JBHSOC010000029">
    <property type="protein sequence ID" value="MFC5643271.1"/>
    <property type="molecule type" value="Genomic_DNA"/>
</dbReference>
<dbReference type="Proteomes" id="UP001596066">
    <property type="component" value="Unassembled WGS sequence"/>
</dbReference>
<protein>
    <submittedName>
        <fullName evidence="2">WXG100 family type VII secretion target</fullName>
    </submittedName>
</protein>
<evidence type="ECO:0000256" key="1">
    <source>
        <dbReference type="SAM" id="MobiDB-lite"/>
    </source>
</evidence>
<feature type="compositionally biased region" description="Polar residues" evidence="1">
    <location>
        <begin position="147"/>
        <end position="160"/>
    </location>
</feature>
<feature type="region of interest" description="Disordered" evidence="1">
    <location>
        <begin position="136"/>
        <end position="160"/>
    </location>
</feature>